<keyword evidence="3" id="KW-1185">Reference proteome</keyword>
<keyword evidence="1" id="KW-0812">Transmembrane</keyword>
<proteinExistence type="predicted"/>
<keyword evidence="1" id="KW-0472">Membrane</keyword>
<evidence type="ECO:0000313" key="3">
    <source>
        <dbReference type="Proteomes" id="UP000427636"/>
    </source>
</evidence>
<protein>
    <submittedName>
        <fullName evidence="2">Uncharacterized protein</fullName>
    </submittedName>
</protein>
<dbReference type="Proteomes" id="UP000427636">
    <property type="component" value="Chromosome"/>
</dbReference>
<reference evidence="2 3" key="1">
    <citation type="submission" date="2019-11" db="EMBL/GenBank/DDBJ databases">
        <title>FDA dAtabase for Regulatory Grade micrObial Sequences (FDA-ARGOS): Supporting development and validation of Infectious Disease Dx tests.</title>
        <authorList>
            <person name="Turner S."/>
            <person name="Byrd R."/>
            <person name="Tallon L."/>
            <person name="Sadzewicz L."/>
            <person name="Vavikolanu K."/>
            <person name="Mehta A."/>
            <person name="Aluvathingal J."/>
            <person name="Nadendla S."/>
            <person name="Myers T."/>
            <person name="Yan Y."/>
            <person name="Sichtig H."/>
        </authorList>
    </citation>
    <scope>NUCLEOTIDE SEQUENCE [LARGE SCALE GENOMIC DNA]</scope>
    <source>
        <strain evidence="2 3">FDAARGOS_742</strain>
    </source>
</reference>
<dbReference type="EMBL" id="CP046313">
    <property type="protein sequence ID" value="QGS08325.1"/>
    <property type="molecule type" value="Genomic_DNA"/>
</dbReference>
<feature type="transmembrane region" description="Helical" evidence="1">
    <location>
        <begin position="87"/>
        <end position="115"/>
    </location>
</feature>
<evidence type="ECO:0000313" key="2">
    <source>
        <dbReference type="EMBL" id="QGS08325.1"/>
    </source>
</evidence>
<keyword evidence="1" id="KW-1133">Transmembrane helix</keyword>
<name>A0ABX6FJY4_9BACL</name>
<feature type="transmembrane region" description="Helical" evidence="1">
    <location>
        <begin position="127"/>
        <end position="149"/>
    </location>
</feature>
<evidence type="ECO:0000256" key="1">
    <source>
        <dbReference type="SAM" id="Phobius"/>
    </source>
</evidence>
<sequence>MFLTFLLIFLLILSGYVLIPLTFLLIILLMKRSRKRKKQNGYNIKPMPWSTLLGIQFAIDITVSPIWMILGLFVGAMPTDSPGSTPLFFYTTVICAIATVILNVILLRICIVGINKQRKEVNMQPTLWPYALIIIYIFAIPGGFIYVILLEICVI</sequence>
<gene>
    <name evidence="2" type="ORF">FOC50_00650</name>
</gene>
<organism evidence="2 3">
    <name type="scientific">Gemella sanguinis</name>
    <dbReference type="NCBI Taxonomy" id="84135"/>
    <lineage>
        <taxon>Bacteria</taxon>
        <taxon>Bacillati</taxon>
        <taxon>Bacillota</taxon>
        <taxon>Bacilli</taxon>
        <taxon>Bacillales</taxon>
        <taxon>Gemellaceae</taxon>
        <taxon>Gemella</taxon>
    </lineage>
</organism>
<feature type="transmembrane region" description="Helical" evidence="1">
    <location>
        <begin position="51"/>
        <end position="75"/>
    </location>
</feature>
<feature type="transmembrane region" description="Helical" evidence="1">
    <location>
        <begin position="6"/>
        <end position="30"/>
    </location>
</feature>
<accession>A0ABX6FJY4</accession>